<feature type="repeat" description="HEAT" evidence="1">
    <location>
        <begin position="237"/>
        <end position="267"/>
    </location>
</feature>
<evidence type="ECO:0000313" key="4">
    <source>
        <dbReference type="EMBL" id="CAJ0940216.1"/>
    </source>
</evidence>
<evidence type="ECO:0000256" key="2">
    <source>
        <dbReference type="SAM" id="MobiDB-lite"/>
    </source>
</evidence>
<dbReference type="PROSITE" id="PS50077">
    <property type="entry name" value="HEAT_REPEAT"/>
    <property type="match status" value="1"/>
</dbReference>
<dbReference type="Pfam" id="PF23227">
    <property type="entry name" value="HEAT_MROH2B_C"/>
    <property type="match status" value="1"/>
</dbReference>
<sequence length="267" mass="30608">MAAPTDARDYSADRARCVFTTTPLRHQRKAEEEPPMSPRPPDLTSLIDRRKRRLWFFKVATLCFDDCFAHSWHSLDELQEDREELRRSSVILFGNLTKFSSSRGGETLFEQILNGLVTLLLHLQDPKPDVVKACKFALQMCAPSLNNQGLADMFTTHLHPDRGLHFGEFMNDVCKHLLLGYPDMTSRLIQTNISYFKSIWPDIRAAAPLFIGIFCHIRFLVLHMQPDQCKMVDLDHLVSSLIVLLKDPVPPVRMKASETMGRLVKFV</sequence>
<dbReference type="SUPFAM" id="SSF48371">
    <property type="entry name" value="ARM repeat"/>
    <property type="match status" value="1"/>
</dbReference>
<dbReference type="InterPro" id="IPR055406">
    <property type="entry name" value="HEAT_Maestro"/>
</dbReference>
<evidence type="ECO:0000256" key="1">
    <source>
        <dbReference type="PROSITE-ProRule" id="PRU00103"/>
    </source>
</evidence>
<comment type="caution">
    <text evidence="4">The sequence shown here is derived from an EMBL/GenBank/DDBJ whole genome shotgun (WGS) entry which is preliminary data.</text>
</comment>
<accession>A0ABN9LHN3</accession>
<dbReference type="InterPro" id="IPR021133">
    <property type="entry name" value="HEAT_type_2"/>
</dbReference>
<evidence type="ECO:0000313" key="5">
    <source>
        <dbReference type="Proteomes" id="UP001176940"/>
    </source>
</evidence>
<feature type="domain" description="Maestro/Maestro-like HEAT-repeats" evidence="3">
    <location>
        <begin position="78"/>
        <end position="263"/>
    </location>
</feature>
<dbReference type="Gene3D" id="1.25.10.10">
    <property type="entry name" value="Leucine-rich Repeat Variant"/>
    <property type="match status" value="1"/>
</dbReference>
<organism evidence="4 5">
    <name type="scientific">Ranitomeya imitator</name>
    <name type="common">mimic poison frog</name>
    <dbReference type="NCBI Taxonomy" id="111125"/>
    <lineage>
        <taxon>Eukaryota</taxon>
        <taxon>Metazoa</taxon>
        <taxon>Chordata</taxon>
        <taxon>Craniata</taxon>
        <taxon>Vertebrata</taxon>
        <taxon>Euteleostomi</taxon>
        <taxon>Amphibia</taxon>
        <taxon>Batrachia</taxon>
        <taxon>Anura</taxon>
        <taxon>Neobatrachia</taxon>
        <taxon>Hyloidea</taxon>
        <taxon>Dendrobatidae</taxon>
        <taxon>Dendrobatinae</taxon>
        <taxon>Ranitomeya</taxon>
    </lineage>
</organism>
<keyword evidence="5" id="KW-1185">Reference proteome</keyword>
<reference evidence="4" key="1">
    <citation type="submission" date="2023-07" db="EMBL/GenBank/DDBJ databases">
        <authorList>
            <person name="Stuckert A."/>
        </authorList>
    </citation>
    <scope>NUCLEOTIDE SEQUENCE</scope>
</reference>
<dbReference type="EMBL" id="CAUEEQ010016568">
    <property type="protein sequence ID" value="CAJ0940216.1"/>
    <property type="molecule type" value="Genomic_DNA"/>
</dbReference>
<dbReference type="PANTHER" id="PTHR23120:SF0">
    <property type="entry name" value="MAESTRO HEAT-LIKE REPEAT FAMILY MEMBER 1"/>
    <property type="match status" value="1"/>
</dbReference>
<gene>
    <name evidence="4" type="ORF">RIMI_LOCUS8375372</name>
</gene>
<feature type="region of interest" description="Disordered" evidence="2">
    <location>
        <begin position="23"/>
        <end position="43"/>
    </location>
</feature>
<dbReference type="InterPro" id="IPR011989">
    <property type="entry name" value="ARM-like"/>
</dbReference>
<dbReference type="Proteomes" id="UP001176940">
    <property type="component" value="Unassembled WGS sequence"/>
</dbReference>
<dbReference type="PANTHER" id="PTHR23120">
    <property type="entry name" value="MAESTRO-RELATED HEAT DOMAIN-CONTAINING"/>
    <property type="match status" value="1"/>
</dbReference>
<dbReference type="InterPro" id="IPR045206">
    <property type="entry name" value="Maestro_heat-like_prot"/>
</dbReference>
<proteinExistence type="predicted"/>
<protein>
    <recommendedName>
        <fullName evidence="3">Maestro/Maestro-like HEAT-repeats domain-containing protein</fullName>
    </recommendedName>
</protein>
<evidence type="ECO:0000259" key="3">
    <source>
        <dbReference type="Pfam" id="PF23227"/>
    </source>
</evidence>
<dbReference type="InterPro" id="IPR016024">
    <property type="entry name" value="ARM-type_fold"/>
</dbReference>
<name>A0ABN9LHN3_9NEOB</name>